<reference evidence="2 3" key="1">
    <citation type="journal article" date="2014" name="PLoS Genet.">
        <title>Phylogenetically driven sequencing of extremely halophilic archaea reveals strategies for static and dynamic osmo-response.</title>
        <authorList>
            <person name="Becker E.A."/>
            <person name="Seitzer P.M."/>
            <person name="Tritt A."/>
            <person name="Larsen D."/>
            <person name="Krusor M."/>
            <person name="Yao A.I."/>
            <person name="Wu D."/>
            <person name="Madern D."/>
            <person name="Eisen J.A."/>
            <person name="Darling A.E."/>
            <person name="Facciotti M.T."/>
        </authorList>
    </citation>
    <scope>NUCLEOTIDE SEQUENCE [LARGE SCALE GENOMIC DNA]</scope>
    <source>
        <strain evidence="2 3">JCM 10879</strain>
    </source>
</reference>
<sequence>MVEDRITDGTRIAQLLSSELDGREDGPFASVAVTNADTDVEPTAEGARAYDVALVLAADGTDADSGEAGDGDGEKRRTRIARAFVHEDRAHLEFEVEQDLAAERAGAVELRVRPKATQPPRTLVFVESGAEVKRVTDVVRAVVDARLVEGDGDA</sequence>
<dbReference type="OrthoDB" id="242585at2157"/>
<keyword evidence="3" id="KW-1185">Reference proteome</keyword>
<dbReference type="InterPro" id="IPR058306">
    <property type="entry name" value="DUF7993"/>
</dbReference>
<accession>M0MNB7</accession>
<evidence type="ECO:0000313" key="2">
    <source>
        <dbReference type="EMBL" id="EMA47146.1"/>
    </source>
</evidence>
<feature type="domain" description="DUF7993" evidence="1">
    <location>
        <begin position="1"/>
        <end position="146"/>
    </location>
</feature>
<dbReference type="PATRIC" id="fig|1227454.3.peg.95"/>
<organism evidence="2 3">
    <name type="scientific">Halobiforma nitratireducens JCM 10879</name>
    <dbReference type="NCBI Taxonomy" id="1227454"/>
    <lineage>
        <taxon>Archaea</taxon>
        <taxon>Methanobacteriati</taxon>
        <taxon>Methanobacteriota</taxon>
        <taxon>Stenosarchaea group</taxon>
        <taxon>Halobacteria</taxon>
        <taxon>Halobacteriales</taxon>
        <taxon>Natrialbaceae</taxon>
        <taxon>Halobiforma</taxon>
    </lineage>
</organism>
<comment type="caution">
    <text evidence="2">The sequence shown here is derived from an EMBL/GenBank/DDBJ whole genome shotgun (WGS) entry which is preliminary data.</text>
</comment>
<dbReference type="RefSeq" id="WP_006671073.1">
    <property type="nucleotide sequence ID" value="NZ_AOMA01000003.1"/>
</dbReference>
<evidence type="ECO:0000313" key="3">
    <source>
        <dbReference type="Proteomes" id="UP000011607"/>
    </source>
</evidence>
<dbReference type="AlphaFoldDB" id="M0MNB7"/>
<dbReference type="Pfam" id="PF25956">
    <property type="entry name" value="DUF7993"/>
    <property type="match status" value="1"/>
</dbReference>
<dbReference type="Proteomes" id="UP000011607">
    <property type="component" value="Unassembled WGS sequence"/>
</dbReference>
<name>M0MNB7_9EURY</name>
<protein>
    <recommendedName>
        <fullName evidence="1">DUF7993 domain-containing protein</fullName>
    </recommendedName>
</protein>
<gene>
    <name evidence="2" type="ORF">C446_00485</name>
</gene>
<dbReference type="EMBL" id="AOMA01000003">
    <property type="protein sequence ID" value="EMA47146.1"/>
    <property type="molecule type" value="Genomic_DNA"/>
</dbReference>
<proteinExistence type="predicted"/>
<evidence type="ECO:0000259" key="1">
    <source>
        <dbReference type="Pfam" id="PF25956"/>
    </source>
</evidence>
<dbReference type="eggNOG" id="arCOG04658">
    <property type="taxonomic scope" value="Archaea"/>
</dbReference>